<dbReference type="AlphaFoldDB" id="A6KMS4"/>
<reference evidence="1 2" key="1">
    <citation type="submission" date="2005-09" db="EMBL/GenBank/DDBJ databases">
        <authorList>
            <person name="Mural R.J."/>
            <person name="Li P.W."/>
            <person name="Adams M.D."/>
            <person name="Amanatides P.G."/>
            <person name="Baden-Tillson H."/>
            <person name="Barnstead M."/>
            <person name="Chin S.H."/>
            <person name="Dew I."/>
            <person name="Evans C.A."/>
            <person name="Ferriera S."/>
            <person name="Flanigan M."/>
            <person name="Fosler C."/>
            <person name="Glodek A."/>
            <person name="Gu Z."/>
            <person name="Holt R.A."/>
            <person name="Jennings D."/>
            <person name="Kraft C.L."/>
            <person name="Lu F."/>
            <person name="Nguyen T."/>
            <person name="Nusskern D.R."/>
            <person name="Pfannkoch C.M."/>
            <person name="Sitter C."/>
            <person name="Sutton G.G."/>
            <person name="Venter J.C."/>
            <person name="Wang Z."/>
            <person name="Woodage T."/>
            <person name="Zheng X.H."/>
            <person name="Zhong F."/>
        </authorList>
    </citation>
    <scope>NUCLEOTIDE SEQUENCE [LARGE SCALE GENOMIC DNA]</scope>
    <source>
        <strain>BN</strain>
        <strain evidence="2">Sprague-Dawley</strain>
    </source>
</reference>
<evidence type="ECO:0000313" key="2">
    <source>
        <dbReference type="Proteomes" id="UP000234681"/>
    </source>
</evidence>
<sequence length="47" mass="5091">MRNVPPRLMYLNTWSPVSGDVGRNDGTFKRYSLAGGSTSLGAGFENL</sequence>
<dbReference type="EMBL" id="CH474069">
    <property type="protein sequence ID" value="EDL84738.1"/>
    <property type="molecule type" value="Genomic_DNA"/>
</dbReference>
<dbReference type="Proteomes" id="UP000234681">
    <property type="component" value="Chromosome 18"/>
</dbReference>
<organism evidence="1 2">
    <name type="scientific">Rattus norvegicus</name>
    <name type="common">Rat</name>
    <dbReference type="NCBI Taxonomy" id="10116"/>
    <lineage>
        <taxon>Eukaryota</taxon>
        <taxon>Metazoa</taxon>
        <taxon>Chordata</taxon>
        <taxon>Craniata</taxon>
        <taxon>Vertebrata</taxon>
        <taxon>Euteleostomi</taxon>
        <taxon>Mammalia</taxon>
        <taxon>Eutheria</taxon>
        <taxon>Euarchontoglires</taxon>
        <taxon>Glires</taxon>
        <taxon>Rodentia</taxon>
        <taxon>Myomorpha</taxon>
        <taxon>Muroidea</taxon>
        <taxon>Muridae</taxon>
        <taxon>Murinae</taxon>
        <taxon>Rattus</taxon>
    </lineage>
</organism>
<evidence type="ECO:0000313" key="1">
    <source>
        <dbReference type="EMBL" id="EDL84738.1"/>
    </source>
</evidence>
<accession>A6KMS4</accession>
<name>A6KMS4_RAT</name>
<gene>
    <name evidence="1" type="ORF">rCG_41193</name>
</gene>
<protein>
    <submittedName>
        <fullName evidence="1">RCG41193</fullName>
    </submittedName>
</protein>
<proteinExistence type="predicted"/>